<reference evidence="2 3" key="1">
    <citation type="journal article" date="2023" name="Life. Sci Alliance">
        <title>Evolutionary insights into 3D genome organization and epigenetic landscape of Vigna mungo.</title>
        <authorList>
            <person name="Junaid A."/>
            <person name="Singh B."/>
            <person name="Bhatia S."/>
        </authorList>
    </citation>
    <scope>NUCLEOTIDE SEQUENCE [LARGE SCALE GENOMIC DNA]</scope>
    <source>
        <strain evidence="2">Urdbean</strain>
    </source>
</reference>
<evidence type="ECO:0000313" key="3">
    <source>
        <dbReference type="Proteomes" id="UP001374535"/>
    </source>
</evidence>
<organism evidence="2 3">
    <name type="scientific">Vigna mungo</name>
    <name type="common">Black gram</name>
    <name type="synonym">Phaseolus mungo</name>
    <dbReference type="NCBI Taxonomy" id="3915"/>
    <lineage>
        <taxon>Eukaryota</taxon>
        <taxon>Viridiplantae</taxon>
        <taxon>Streptophyta</taxon>
        <taxon>Embryophyta</taxon>
        <taxon>Tracheophyta</taxon>
        <taxon>Spermatophyta</taxon>
        <taxon>Magnoliopsida</taxon>
        <taxon>eudicotyledons</taxon>
        <taxon>Gunneridae</taxon>
        <taxon>Pentapetalae</taxon>
        <taxon>rosids</taxon>
        <taxon>fabids</taxon>
        <taxon>Fabales</taxon>
        <taxon>Fabaceae</taxon>
        <taxon>Papilionoideae</taxon>
        <taxon>50 kb inversion clade</taxon>
        <taxon>NPAAA clade</taxon>
        <taxon>indigoferoid/millettioid clade</taxon>
        <taxon>Phaseoleae</taxon>
        <taxon>Vigna</taxon>
    </lineage>
</organism>
<evidence type="ECO:0000313" key="2">
    <source>
        <dbReference type="EMBL" id="WVZ14901.1"/>
    </source>
</evidence>
<protein>
    <submittedName>
        <fullName evidence="2">Uncharacterized protein</fullName>
    </submittedName>
</protein>
<sequence length="231" mass="25532">MAQDHNDTRRSGSGKNNQRATSLTPFLSLINCLGSNNLCSEVFGKIHLPESQCYSGEAIDATSSNTGNSSFSVETLIHCPPLPTSKEGKIESFAPSYRLALDEKALVDGLSKRELLDVAFEFNARDTLLNLQASNMLEEDFEQKKELATVLCSSLGCNQDQTALQLKDACTIVKNAIDCDHKFQRKNDNLSLDYQKLKTAVEELTAQNAELTQQKGVLITQLEEVHNEVFN</sequence>
<proteinExistence type="predicted"/>
<gene>
    <name evidence="2" type="ORF">V8G54_012467</name>
</gene>
<evidence type="ECO:0000256" key="1">
    <source>
        <dbReference type="SAM" id="Coils"/>
    </source>
</evidence>
<keyword evidence="3" id="KW-1185">Reference proteome</keyword>
<dbReference type="EMBL" id="CP144697">
    <property type="protein sequence ID" value="WVZ14901.1"/>
    <property type="molecule type" value="Genomic_DNA"/>
</dbReference>
<keyword evidence="1" id="KW-0175">Coiled coil</keyword>
<accession>A0AAQ3NTT9</accession>
<feature type="coiled-coil region" evidence="1">
    <location>
        <begin position="187"/>
        <end position="221"/>
    </location>
</feature>
<dbReference type="AlphaFoldDB" id="A0AAQ3NTT9"/>
<dbReference type="Proteomes" id="UP001374535">
    <property type="component" value="Chromosome 4"/>
</dbReference>
<name>A0AAQ3NTT9_VIGMU</name>